<name>A0A550C8S5_9AGAR</name>
<evidence type="ECO:0000313" key="1">
    <source>
        <dbReference type="EMBL" id="TRM61202.1"/>
    </source>
</evidence>
<reference evidence="1 2" key="1">
    <citation type="journal article" date="2019" name="New Phytol.">
        <title>Comparative genomics reveals unique wood-decay strategies and fruiting body development in the Schizophyllaceae.</title>
        <authorList>
            <person name="Almasi E."/>
            <person name="Sahu N."/>
            <person name="Krizsan K."/>
            <person name="Balint B."/>
            <person name="Kovacs G.M."/>
            <person name="Kiss B."/>
            <person name="Cseklye J."/>
            <person name="Drula E."/>
            <person name="Henrissat B."/>
            <person name="Nagy I."/>
            <person name="Chovatia M."/>
            <person name="Adam C."/>
            <person name="LaButti K."/>
            <person name="Lipzen A."/>
            <person name="Riley R."/>
            <person name="Grigoriev I.V."/>
            <person name="Nagy L.G."/>
        </authorList>
    </citation>
    <scope>NUCLEOTIDE SEQUENCE [LARGE SCALE GENOMIC DNA]</scope>
    <source>
        <strain evidence="1 2">NL-1724</strain>
    </source>
</reference>
<dbReference type="Gene3D" id="3.60.130.30">
    <property type="match status" value="1"/>
</dbReference>
<accession>A0A550C8S5</accession>
<proteinExistence type="predicted"/>
<organism evidence="1 2">
    <name type="scientific">Schizophyllum amplum</name>
    <dbReference type="NCBI Taxonomy" id="97359"/>
    <lineage>
        <taxon>Eukaryota</taxon>
        <taxon>Fungi</taxon>
        <taxon>Dikarya</taxon>
        <taxon>Basidiomycota</taxon>
        <taxon>Agaricomycotina</taxon>
        <taxon>Agaricomycetes</taxon>
        <taxon>Agaricomycetidae</taxon>
        <taxon>Agaricales</taxon>
        <taxon>Schizophyllaceae</taxon>
        <taxon>Schizophyllum</taxon>
    </lineage>
</organism>
<dbReference type="Proteomes" id="UP000320762">
    <property type="component" value="Unassembled WGS sequence"/>
</dbReference>
<keyword evidence="2" id="KW-1185">Reference proteome</keyword>
<evidence type="ECO:0000313" key="2">
    <source>
        <dbReference type="Proteomes" id="UP000320762"/>
    </source>
</evidence>
<comment type="caution">
    <text evidence="1">The sequence shown here is derived from an EMBL/GenBank/DDBJ whole genome shotgun (WGS) entry which is preliminary data.</text>
</comment>
<dbReference type="OrthoDB" id="3202607at2759"/>
<protein>
    <submittedName>
        <fullName evidence="1">Uncharacterized protein</fullName>
    </submittedName>
</protein>
<gene>
    <name evidence="1" type="ORF">BD626DRAFT_549207</name>
</gene>
<dbReference type="STRING" id="97359.A0A550C8S5"/>
<dbReference type="AlphaFoldDB" id="A0A550C8S5"/>
<sequence>MRRIAHLASCRRAEPFTAAFGEWVPQVHRHYGDVQGRLFAWRPRLRRALNFKKSVWLCLTVNFGPRTVAYPHRDFGNLSFGFCAITALGRFDPNTGGHIVLRELKLVVRFPPGSTIELPSALITHYNTGIGRGQKRFSVTQYTAGAVFRFVEHGCQLNDAYYRSLSKEERTQAAVEDAGRWKKGLNMFTRLPALKSALALKVAPSGQ</sequence>
<dbReference type="EMBL" id="VDMD01000017">
    <property type="protein sequence ID" value="TRM61202.1"/>
    <property type="molecule type" value="Genomic_DNA"/>
</dbReference>